<dbReference type="PANTHER" id="PTHR10291:SF0">
    <property type="entry name" value="DEHYDRODOLICHYL DIPHOSPHATE SYNTHASE 2"/>
    <property type="match status" value="1"/>
</dbReference>
<feature type="binding site" evidence="2">
    <location>
        <position position="36"/>
    </location>
    <ligand>
        <name>substrate</name>
    </ligand>
</feature>
<dbReference type="NCBIfam" id="TIGR00055">
    <property type="entry name" value="uppS"/>
    <property type="match status" value="1"/>
</dbReference>
<dbReference type="PROSITE" id="PS01066">
    <property type="entry name" value="UPP_SYNTHASE"/>
    <property type="match status" value="1"/>
</dbReference>
<feature type="active site" evidence="2">
    <location>
        <position position="31"/>
    </location>
</feature>
<feature type="binding site" evidence="2">
    <location>
        <begin position="76"/>
        <end position="78"/>
    </location>
    <ligand>
        <name>substrate</name>
    </ligand>
</feature>
<feature type="binding site" evidence="2">
    <location>
        <position position="44"/>
    </location>
    <ligand>
        <name>substrate</name>
    </ligand>
</feature>
<dbReference type="NCBIfam" id="NF011405">
    <property type="entry name" value="PRK14830.1"/>
    <property type="match status" value="1"/>
</dbReference>
<feature type="binding site" evidence="2">
    <location>
        <position position="80"/>
    </location>
    <ligand>
        <name>substrate</name>
    </ligand>
</feature>
<dbReference type="PANTHER" id="PTHR10291">
    <property type="entry name" value="DEHYDRODOLICHYL DIPHOSPHATE SYNTHASE FAMILY MEMBER"/>
    <property type="match status" value="1"/>
</dbReference>
<dbReference type="FunFam" id="3.40.1180.10:FF:000001">
    <property type="entry name" value="(2E,6E)-farnesyl-diphosphate-specific ditrans,polycis-undecaprenyl-diphosphate synthase"/>
    <property type="match status" value="1"/>
</dbReference>
<protein>
    <recommendedName>
        <fullName evidence="2">Isoprenyl transferase</fullName>
        <ecNumber evidence="2">2.5.1.-</ecNumber>
    </recommendedName>
</protein>
<dbReference type="Pfam" id="PF01255">
    <property type="entry name" value="Prenyltransf"/>
    <property type="match status" value="1"/>
</dbReference>
<comment type="cofactor">
    <cofactor evidence="2">
        <name>Mg(2+)</name>
        <dbReference type="ChEBI" id="CHEBI:18420"/>
    </cofactor>
    <text evidence="2">Binds 2 magnesium ions per subunit.</text>
</comment>
<feature type="binding site" evidence="2">
    <location>
        <begin position="205"/>
        <end position="207"/>
    </location>
    <ligand>
        <name>substrate</name>
    </ligand>
</feature>
<feature type="binding site" evidence="2">
    <location>
        <position position="48"/>
    </location>
    <ligand>
        <name>substrate</name>
    </ligand>
</feature>
<comment type="function">
    <text evidence="2">Catalyzes the condensation of isopentenyl diphosphate (IPP) with allylic pyrophosphates generating different type of terpenoids.</text>
</comment>
<keyword evidence="1 2" id="KW-0808">Transferase</keyword>
<evidence type="ECO:0000256" key="2">
    <source>
        <dbReference type="HAMAP-Rule" id="MF_01139"/>
    </source>
</evidence>
<dbReference type="GO" id="GO:0000287">
    <property type="term" value="F:magnesium ion binding"/>
    <property type="evidence" value="ECO:0007669"/>
    <property type="project" value="UniProtKB-UniRule"/>
</dbReference>
<evidence type="ECO:0000313" key="4">
    <source>
        <dbReference type="Proteomes" id="UP000192418"/>
    </source>
</evidence>
<feature type="active site" description="Proton acceptor" evidence="2">
    <location>
        <position position="79"/>
    </location>
</feature>
<dbReference type="GO" id="GO:0016094">
    <property type="term" value="P:polyprenol biosynthetic process"/>
    <property type="evidence" value="ECO:0007669"/>
    <property type="project" value="TreeGrafter"/>
</dbReference>
<proteinExistence type="inferred from homology"/>
<comment type="subunit">
    <text evidence="2">Homodimer.</text>
</comment>
<dbReference type="AlphaFoldDB" id="A0A1W2BU12"/>
<sequence>MKSKIDQGTDPVSCHGLDPEKMPVHVAVIMDGNGRWAKKKLMNRVRGHEKGADTVRSIVTVCRKLNIKVLTLYAFSTENWGRPRAEVTALMALLKKFVTDERQTLMDKNICLGVIGQKERLPGDVGRAVDETIRLTRNNTAMRLNLALSYGGREEMTRAVKQMAEKVAAGSLCLEDISEETVSRHLYTADIPDPDIVIRTSGEKRLSNFMLWQAGYAELFFTDTLWPDFTDRAFMDIIRDYQKRDRRFGKVQCSSNDGSPQ</sequence>
<dbReference type="Proteomes" id="UP000192418">
    <property type="component" value="Unassembled WGS sequence"/>
</dbReference>
<feature type="binding site" evidence="2">
    <location>
        <position position="82"/>
    </location>
    <ligand>
        <name>substrate</name>
    </ligand>
</feature>
<evidence type="ECO:0000313" key="3">
    <source>
        <dbReference type="EMBL" id="SMC76216.1"/>
    </source>
</evidence>
<dbReference type="EC" id="2.5.1.-" evidence="2"/>
<organism evidence="3 4">
    <name type="scientific">Desulfocicer vacuolatum DSM 3385</name>
    <dbReference type="NCBI Taxonomy" id="1121400"/>
    <lineage>
        <taxon>Bacteria</taxon>
        <taxon>Pseudomonadati</taxon>
        <taxon>Thermodesulfobacteriota</taxon>
        <taxon>Desulfobacteria</taxon>
        <taxon>Desulfobacterales</taxon>
        <taxon>Desulfobacteraceae</taxon>
        <taxon>Desulfocicer</taxon>
    </lineage>
</organism>
<gene>
    <name evidence="3" type="ORF">SAMN02746065_109121</name>
</gene>
<keyword evidence="4" id="KW-1185">Reference proteome</keyword>
<dbReference type="EMBL" id="FWXY01000009">
    <property type="protein sequence ID" value="SMC76216.1"/>
    <property type="molecule type" value="Genomic_DNA"/>
</dbReference>
<feature type="binding site" evidence="2">
    <location>
        <begin position="32"/>
        <end position="35"/>
    </location>
    <ligand>
        <name>substrate</name>
    </ligand>
</feature>
<comment type="similarity">
    <text evidence="2">Belongs to the UPP synthase family.</text>
</comment>
<dbReference type="STRING" id="1121400.SAMN02746065_109121"/>
<evidence type="ECO:0000256" key="1">
    <source>
        <dbReference type="ARBA" id="ARBA00022679"/>
    </source>
</evidence>
<dbReference type="CDD" id="cd00475">
    <property type="entry name" value="Cis_IPPS"/>
    <property type="match status" value="1"/>
</dbReference>
<dbReference type="Gene3D" id="3.40.1180.10">
    <property type="entry name" value="Decaprenyl diphosphate synthase-like"/>
    <property type="match status" value="1"/>
</dbReference>
<feature type="binding site" evidence="2">
    <location>
        <position position="31"/>
    </location>
    <ligand>
        <name>Mg(2+)</name>
        <dbReference type="ChEBI" id="CHEBI:18420"/>
    </ligand>
</feature>
<accession>A0A1W2BU12</accession>
<reference evidence="3 4" key="1">
    <citation type="submission" date="2017-04" db="EMBL/GenBank/DDBJ databases">
        <authorList>
            <person name="Afonso C.L."/>
            <person name="Miller P.J."/>
            <person name="Scott M.A."/>
            <person name="Spackman E."/>
            <person name="Goraichik I."/>
            <person name="Dimitrov K.M."/>
            <person name="Suarez D.L."/>
            <person name="Swayne D.E."/>
        </authorList>
    </citation>
    <scope>NUCLEOTIDE SEQUENCE [LARGE SCALE GENOMIC DNA]</scope>
    <source>
        <strain evidence="3 4">DSM 3385</strain>
    </source>
</reference>
<dbReference type="InterPro" id="IPR036424">
    <property type="entry name" value="UPP_synth-like_sf"/>
</dbReference>
<keyword evidence="2" id="KW-0460">Magnesium</keyword>
<dbReference type="SUPFAM" id="SSF64005">
    <property type="entry name" value="Undecaprenyl diphosphate synthase"/>
    <property type="match status" value="1"/>
</dbReference>
<dbReference type="InterPro" id="IPR001441">
    <property type="entry name" value="UPP_synth-like"/>
</dbReference>
<dbReference type="GO" id="GO:0045547">
    <property type="term" value="F:ditrans,polycis-polyprenyl diphosphate synthase [(2E,6E)-farnesyl diphosphate specific] activity"/>
    <property type="evidence" value="ECO:0007669"/>
    <property type="project" value="TreeGrafter"/>
</dbReference>
<name>A0A1W2BU12_9BACT</name>
<dbReference type="InterPro" id="IPR018520">
    <property type="entry name" value="UPP_synth-like_CS"/>
</dbReference>
<feature type="binding site" evidence="2">
    <location>
        <position position="218"/>
    </location>
    <ligand>
        <name>Mg(2+)</name>
        <dbReference type="ChEBI" id="CHEBI:18420"/>
    </ligand>
</feature>
<keyword evidence="2" id="KW-0479">Metal-binding</keyword>
<feature type="binding site" evidence="2">
    <location>
        <position position="199"/>
    </location>
    <ligand>
        <name>substrate</name>
    </ligand>
</feature>
<dbReference type="RefSeq" id="WP_269749016.1">
    <property type="nucleotide sequence ID" value="NZ_FWXY01000009.1"/>
</dbReference>
<dbReference type="HAMAP" id="MF_01139">
    <property type="entry name" value="ISPT"/>
    <property type="match status" value="1"/>
</dbReference>